<protein>
    <submittedName>
        <fullName evidence="1">Uncharacterized protein</fullName>
    </submittedName>
</protein>
<dbReference type="AlphaFoldDB" id="A0A0C9YD15"/>
<gene>
    <name evidence="1" type="ORF">PISMIDRAFT_679927</name>
</gene>
<reference evidence="1 2" key="1">
    <citation type="submission" date="2014-04" db="EMBL/GenBank/DDBJ databases">
        <authorList>
            <consortium name="DOE Joint Genome Institute"/>
            <person name="Kuo A."/>
            <person name="Kohler A."/>
            <person name="Costa M.D."/>
            <person name="Nagy L.G."/>
            <person name="Floudas D."/>
            <person name="Copeland A."/>
            <person name="Barry K.W."/>
            <person name="Cichocki N."/>
            <person name="Veneault-Fourrey C."/>
            <person name="LaButti K."/>
            <person name="Lindquist E.A."/>
            <person name="Lipzen A."/>
            <person name="Lundell T."/>
            <person name="Morin E."/>
            <person name="Murat C."/>
            <person name="Sun H."/>
            <person name="Tunlid A."/>
            <person name="Henrissat B."/>
            <person name="Grigoriev I.V."/>
            <person name="Hibbett D.S."/>
            <person name="Martin F."/>
            <person name="Nordberg H.P."/>
            <person name="Cantor M.N."/>
            <person name="Hua S.X."/>
        </authorList>
    </citation>
    <scope>NUCLEOTIDE SEQUENCE [LARGE SCALE GENOMIC DNA]</scope>
    <source>
        <strain evidence="1 2">441</strain>
    </source>
</reference>
<dbReference type="EMBL" id="KN833736">
    <property type="protein sequence ID" value="KIK22715.1"/>
    <property type="molecule type" value="Genomic_DNA"/>
</dbReference>
<keyword evidence="2" id="KW-1185">Reference proteome</keyword>
<dbReference type="Proteomes" id="UP000054018">
    <property type="component" value="Unassembled WGS sequence"/>
</dbReference>
<sequence>MSERPHKVRMSEGAESSGLPKEVRPWMVGYRFPDLKKTGALFTAIAIRRAIPRGDDRTMKGYSMVRGG</sequence>
<evidence type="ECO:0000313" key="2">
    <source>
        <dbReference type="Proteomes" id="UP000054018"/>
    </source>
</evidence>
<dbReference type="HOGENOM" id="CLU_2794915_0_0_1"/>
<evidence type="ECO:0000313" key="1">
    <source>
        <dbReference type="EMBL" id="KIK22715.1"/>
    </source>
</evidence>
<name>A0A0C9YD15_9AGAM</name>
<proteinExistence type="predicted"/>
<organism evidence="1 2">
    <name type="scientific">Pisolithus microcarpus 441</name>
    <dbReference type="NCBI Taxonomy" id="765257"/>
    <lineage>
        <taxon>Eukaryota</taxon>
        <taxon>Fungi</taxon>
        <taxon>Dikarya</taxon>
        <taxon>Basidiomycota</taxon>
        <taxon>Agaricomycotina</taxon>
        <taxon>Agaricomycetes</taxon>
        <taxon>Agaricomycetidae</taxon>
        <taxon>Boletales</taxon>
        <taxon>Sclerodermatineae</taxon>
        <taxon>Pisolithaceae</taxon>
        <taxon>Pisolithus</taxon>
    </lineage>
</organism>
<reference evidence="2" key="2">
    <citation type="submission" date="2015-01" db="EMBL/GenBank/DDBJ databases">
        <title>Evolutionary Origins and Diversification of the Mycorrhizal Mutualists.</title>
        <authorList>
            <consortium name="DOE Joint Genome Institute"/>
            <consortium name="Mycorrhizal Genomics Consortium"/>
            <person name="Kohler A."/>
            <person name="Kuo A."/>
            <person name="Nagy L.G."/>
            <person name="Floudas D."/>
            <person name="Copeland A."/>
            <person name="Barry K.W."/>
            <person name="Cichocki N."/>
            <person name="Veneault-Fourrey C."/>
            <person name="LaButti K."/>
            <person name="Lindquist E.A."/>
            <person name="Lipzen A."/>
            <person name="Lundell T."/>
            <person name="Morin E."/>
            <person name="Murat C."/>
            <person name="Riley R."/>
            <person name="Ohm R."/>
            <person name="Sun H."/>
            <person name="Tunlid A."/>
            <person name="Henrissat B."/>
            <person name="Grigoriev I.V."/>
            <person name="Hibbett D.S."/>
            <person name="Martin F."/>
        </authorList>
    </citation>
    <scope>NUCLEOTIDE SEQUENCE [LARGE SCALE GENOMIC DNA]</scope>
    <source>
        <strain evidence="2">441</strain>
    </source>
</reference>
<accession>A0A0C9YD15</accession>